<accession>A0ABM4AYH4</accession>
<dbReference type="InterPro" id="IPR035892">
    <property type="entry name" value="C2_domain_sf"/>
</dbReference>
<proteinExistence type="predicted"/>
<name>A0ABM4AYH4_VANTA</name>
<sequence>MRSKSPEERGRQKVVRAPTYRIENEYNPEAMPQYFQIAVDILKVTNLFWINPQSSNAYVVIIIGKVKYKMIIGRDMNRVFNRESFIFDMQVNLHDLQHTNLWLAVMEPRCRGSRLLGESSMNLGEIWAQSNHQVFHKWVQLSPAGFLKVNVRIILRGELQIAPVIINDEKLKSENLLSPGSERQIANYVITVYGAFGLQNRDERQTDKRYGKPNTFVRVSFCGQVAKTAIHPLNNNPMYCEQISIAEMFPSTSQIINFDIFYKENCFNRIMGRTHLCLGDISHDGENGFLPTFGPSLLHIYTSSNLSTNGVSVDGPFHRGALLVACNVIVPCYQKNLKSITVEPVAPIRLENLWSFEDFCVYCPIFEVSMLNSRITGQSCGVAITVGEMVHDNKSDEEFMKMMNKIRTRKLHYTGSLDVKQTQPDYGYLDFNTAFPVLQLAARLPDYRYKMYRNNMIRAVVNKLEAVLDDVDCRIKTYDYSSTVILTKELMRVLEDTTAERIHRKIMQKIKNSSNYDMKSDEVSASTKEINIGSRKAVKQLLADMKIISQELKDHTYNSLEGWPGIVVWLLSGGSRVGFCKISPTDVIYSMEPEQCGKDCGILQTVYIKPLHCPKHTNFMSDCYCIAGKVEVLIWMGLYRHKPAFETCLPGLQLKMRNYDMCIKSTVMMVECKAFIYKAKLKNVCIGLNPIQTYLRIYVLNTFKETKVQCKTLTPVWNQVLKIQRMVFMTPERLTNSPAIVLVEVYNTELSGKSELIGRVQVKPTVSQEQDIESAPKLKWYDLFRGLDNTGRVLMSVQLMQISERLLKNIIYSPIEESFTTDLNILDVTDDYMPLPKYLLPVSTLYKVDVYWWGFRDVDITRKLGVTIEIEDFSIKSNIIFNKQSNSNFPNGRVSEIFEAPLSEAYCPMLNIRLFDSSTFGRTQYLGANVVKNPNKYILRWLEKTDRDASLKRASVMSSQFMQVNQTLFIKKSSVVKENNVNDDCASARKVVSMNRSKYSKWKDLFWQKEPDEEEYTLLPIFSTKNKNKLDPGTAEPKRKDWSKYNNLQLFGYELENQPEFSKFKDWCRTLKLYNGKKTGIRETDRHLYCGLLKAGLAIYRWPPPDNKTAVSFSGIELNRGFFDDHPNNDPAKFLIRVYIVKGINLKTKEFVRKTSPYIVLSCGNKQLGNRNSYLPSKLNPIFGKMYEFRCNLPEDYLLTISLYDYDVSSLDELIGCTKIDLEDRIYTKHRARIGLPFEYSLNDFVIWRDCMKPSMILEELCLKNHISPPIFIDSTSLILNGIEYKDTDKGESFTSSLERKENLCLSILHKWHTLPLCGYHLVPDHIETRTLYNPDRPEIEQGKVQMWVDIFPLDTGVYIPPPIDIALKKTEDYELRVTIYSVRELLVGSDNLKGQFSDIFLRACVEVLGPR</sequence>
<evidence type="ECO:0000256" key="4">
    <source>
        <dbReference type="ARBA" id="ARBA00022989"/>
    </source>
</evidence>
<dbReference type="Pfam" id="PF00168">
    <property type="entry name" value="C2"/>
    <property type="match status" value="4"/>
</dbReference>
<evidence type="ECO:0000256" key="2">
    <source>
        <dbReference type="ARBA" id="ARBA00022692"/>
    </source>
</evidence>
<evidence type="ECO:0000256" key="3">
    <source>
        <dbReference type="ARBA" id="ARBA00022737"/>
    </source>
</evidence>
<evidence type="ECO:0000259" key="6">
    <source>
        <dbReference type="PROSITE" id="PS50004"/>
    </source>
</evidence>
<protein>
    <submittedName>
        <fullName evidence="8">Otoferlin-like</fullName>
    </submittedName>
</protein>
<dbReference type="PANTHER" id="PTHR12546:SF60">
    <property type="entry name" value="MISFIRE, ISOFORM F"/>
    <property type="match status" value="1"/>
</dbReference>
<gene>
    <name evidence="8" type="primary">LOC113404214</name>
</gene>
<feature type="domain" description="C2" evidence="6">
    <location>
        <begin position="167"/>
        <end position="292"/>
    </location>
</feature>
<keyword evidence="7" id="KW-1185">Reference proteome</keyword>
<dbReference type="InterPro" id="IPR055072">
    <property type="entry name" value="Ferlin_DSRM"/>
</dbReference>
<evidence type="ECO:0000313" key="7">
    <source>
        <dbReference type="Proteomes" id="UP001652626"/>
    </source>
</evidence>
<evidence type="ECO:0000256" key="5">
    <source>
        <dbReference type="ARBA" id="ARBA00023136"/>
    </source>
</evidence>
<dbReference type="SMART" id="SM01201">
    <property type="entry name" value="FerB"/>
    <property type="match status" value="1"/>
</dbReference>
<keyword evidence="4" id="KW-1133">Transmembrane helix</keyword>
<organism evidence="7 8">
    <name type="scientific">Vanessa tameamea</name>
    <name type="common">Kamehameha butterfly</name>
    <dbReference type="NCBI Taxonomy" id="334116"/>
    <lineage>
        <taxon>Eukaryota</taxon>
        <taxon>Metazoa</taxon>
        <taxon>Ecdysozoa</taxon>
        <taxon>Arthropoda</taxon>
        <taxon>Hexapoda</taxon>
        <taxon>Insecta</taxon>
        <taxon>Pterygota</taxon>
        <taxon>Neoptera</taxon>
        <taxon>Endopterygota</taxon>
        <taxon>Lepidoptera</taxon>
        <taxon>Glossata</taxon>
        <taxon>Ditrysia</taxon>
        <taxon>Papilionoidea</taxon>
        <taxon>Nymphalidae</taxon>
        <taxon>Nymphalinae</taxon>
        <taxon>Vanessa</taxon>
    </lineage>
</organism>
<evidence type="ECO:0000256" key="1">
    <source>
        <dbReference type="ARBA" id="ARBA00004167"/>
    </source>
</evidence>
<dbReference type="InterPro" id="IPR012561">
    <property type="entry name" value="Ferlin_B-domain"/>
</dbReference>
<dbReference type="Proteomes" id="UP001652626">
    <property type="component" value="Chromosome Z"/>
</dbReference>
<feature type="domain" description="C2" evidence="6">
    <location>
        <begin position="646"/>
        <end position="781"/>
    </location>
</feature>
<feature type="domain" description="C2" evidence="6">
    <location>
        <begin position="16"/>
        <end position="139"/>
    </location>
</feature>
<dbReference type="RefSeq" id="XP_064076356.1">
    <property type="nucleotide sequence ID" value="XM_064220286.1"/>
</dbReference>
<dbReference type="PANTHER" id="PTHR12546">
    <property type="entry name" value="FER-1-LIKE"/>
    <property type="match status" value="1"/>
</dbReference>
<feature type="domain" description="C2" evidence="6">
    <location>
        <begin position="1117"/>
        <end position="1235"/>
    </location>
</feature>
<dbReference type="Pfam" id="PF22901">
    <property type="entry name" value="dsrm_Ferlin"/>
    <property type="match status" value="1"/>
</dbReference>
<dbReference type="Gene3D" id="2.60.40.150">
    <property type="entry name" value="C2 domain"/>
    <property type="match status" value="4"/>
</dbReference>
<dbReference type="InterPro" id="IPR037721">
    <property type="entry name" value="Ferlin"/>
</dbReference>
<dbReference type="InterPro" id="IPR000008">
    <property type="entry name" value="C2_dom"/>
</dbReference>
<dbReference type="PROSITE" id="PS50004">
    <property type="entry name" value="C2"/>
    <property type="match status" value="4"/>
</dbReference>
<dbReference type="CDD" id="cd04037">
    <property type="entry name" value="C2E_Ferlin"/>
    <property type="match status" value="1"/>
</dbReference>
<keyword evidence="3" id="KW-0677">Repeat</keyword>
<keyword evidence="2" id="KW-0812">Transmembrane</keyword>
<dbReference type="GeneID" id="113404214"/>
<dbReference type="InterPro" id="IPR037724">
    <property type="entry name" value="C2E_Ferlin"/>
</dbReference>
<dbReference type="SUPFAM" id="SSF49562">
    <property type="entry name" value="C2 domain (Calcium/lipid-binding domain, CaLB)"/>
    <property type="match status" value="4"/>
</dbReference>
<dbReference type="SMART" id="SM00239">
    <property type="entry name" value="C2"/>
    <property type="match status" value="4"/>
</dbReference>
<dbReference type="Pfam" id="PF08150">
    <property type="entry name" value="FerB"/>
    <property type="match status" value="1"/>
</dbReference>
<evidence type="ECO:0000313" key="8">
    <source>
        <dbReference type="RefSeq" id="XP_064076356.1"/>
    </source>
</evidence>
<keyword evidence="5" id="KW-0472">Membrane</keyword>
<reference evidence="8" key="1">
    <citation type="submission" date="2025-08" db="UniProtKB">
        <authorList>
            <consortium name="RefSeq"/>
        </authorList>
    </citation>
    <scope>IDENTIFICATION</scope>
    <source>
        <tissue evidence="8">Whole body</tissue>
    </source>
</reference>
<comment type="subcellular location">
    <subcellularLocation>
        <location evidence="1">Membrane</location>
        <topology evidence="1">Single-pass membrane protein</topology>
    </subcellularLocation>
</comment>